<evidence type="ECO:0000256" key="2">
    <source>
        <dbReference type="ARBA" id="ARBA00022741"/>
    </source>
</evidence>
<keyword evidence="8" id="KW-0472">Membrane</keyword>
<evidence type="ECO:0000256" key="4">
    <source>
        <dbReference type="ARBA" id="ARBA00022840"/>
    </source>
</evidence>
<keyword evidence="1" id="KW-0808">Transferase</keyword>
<reference evidence="10 11" key="1">
    <citation type="submission" date="2020-08" db="EMBL/GenBank/DDBJ databases">
        <title>Plant Genome Project.</title>
        <authorList>
            <person name="Zhang R.-G."/>
        </authorList>
    </citation>
    <scope>NUCLEOTIDE SEQUENCE [LARGE SCALE GENOMIC DNA]</scope>
    <source>
        <strain evidence="10">WSP0</strain>
        <tissue evidence="10">Leaf</tissue>
    </source>
</reference>
<evidence type="ECO:0000313" key="11">
    <source>
        <dbReference type="Proteomes" id="UP000823749"/>
    </source>
</evidence>
<dbReference type="GO" id="GO:0004674">
    <property type="term" value="F:protein serine/threonine kinase activity"/>
    <property type="evidence" value="ECO:0007669"/>
    <property type="project" value="UniProtKB-KW"/>
</dbReference>
<dbReference type="PANTHER" id="PTHR48011:SF76">
    <property type="entry name" value="MITOGEN-ACTIVATED PROTEIN KINASE KINASE KINASE 15"/>
    <property type="match status" value="1"/>
</dbReference>
<dbReference type="EMBL" id="JACTNZ010000006">
    <property type="protein sequence ID" value="KAG5546567.1"/>
    <property type="molecule type" value="Genomic_DNA"/>
</dbReference>
<evidence type="ECO:0000313" key="10">
    <source>
        <dbReference type="EMBL" id="KAG5546567.1"/>
    </source>
</evidence>
<feature type="binding site" evidence="5">
    <location>
        <position position="31"/>
    </location>
    <ligand>
        <name>ATP</name>
        <dbReference type="ChEBI" id="CHEBI:30616"/>
    </ligand>
</feature>
<keyword evidence="8" id="KW-0812">Transmembrane</keyword>
<dbReference type="CDD" id="cd06606">
    <property type="entry name" value="STKc_MAPKKK"/>
    <property type="match status" value="1"/>
</dbReference>
<feature type="domain" description="Protein kinase" evidence="9">
    <location>
        <begin position="3"/>
        <end position="251"/>
    </location>
</feature>
<evidence type="ECO:0000259" key="9">
    <source>
        <dbReference type="PROSITE" id="PS50011"/>
    </source>
</evidence>
<dbReference type="InterPro" id="IPR008271">
    <property type="entry name" value="Ser/Thr_kinase_AS"/>
</dbReference>
<evidence type="ECO:0000256" key="1">
    <source>
        <dbReference type="ARBA" id="ARBA00022679"/>
    </source>
</evidence>
<evidence type="ECO:0000256" key="7">
    <source>
        <dbReference type="SAM" id="MobiDB-lite"/>
    </source>
</evidence>
<keyword evidence="11" id="KW-1185">Reference proteome</keyword>
<dbReference type="SMART" id="SM00220">
    <property type="entry name" value="S_TKc"/>
    <property type="match status" value="1"/>
</dbReference>
<dbReference type="GO" id="GO:0007165">
    <property type="term" value="P:signal transduction"/>
    <property type="evidence" value="ECO:0007669"/>
    <property type="project" value="TreeGrafter"/>
</dbReference>
<dbReference type="InterPro" id="IPR000719">
    <property type="entry name" value="Prot_kinase_dom"/>
</dbReference>
<dbReference type="PROSITE" id="PS00108">
    <property type="entry name" value="PROTEIN_KINASE_ST"/>
    <property type="match status" value="1"/>
</dbReference>
<comment type="caution">
    <text evidence="10">The sequence shown here is derived from an EMBL/GenBank/DDBJ whole genome shotgun (WGS) entry which is preliminary data.</text>
</comment>
<dbReference type="AlphaFoldDB" id="A0AAV6K2K9"/>
<dbReference type="InterPro" id="IPR052751">
    <property type="entry name" value="Plant_MAPKKK"/>
</dbReference>
<keyword evidence="8" id="KW-1133">Transmembrane helix</keyword>
<evidence type="ECO:0000256" key="3">
    <source>
        <dbReference type="ARBA" id="ARBA00022777"/>
    </source>
</evidence>
<dbReference type="GO" id="GO:0005524">
    <property type="term" value="F:ATP binding"/>
    <property type="evidence" value="ECO:0007669"/>
    <property type="project" value="UniProtKB-UniRule"/>
</dbReference>
<dbReference type="PROSITE" id="PS00107">
    <property type="entry name" value="PROTEIN_KINASE_ATP"/>
    <property type="match status" value="1"/>
</dbReference>
<protein>
    <recommendedName>
        <fullName evidence="9">Protein kinase domain-containing protein</fullName>
    </recommendedName>
</protein>
<dbReference type="Proteomes" id="UP000823749">
    <property type="component" value="Chromosome 6"/>
</dbReference>
<feature type="transmembrane region" description="Helical" evidence="8">
    <location>
        <begin position="435"/>
        <end position="458"/>
    </location>
</feature>
<dbReference type="PANTHER" id="PTHR48011">
    <property type="entry name" value="CCR4-NOT TRANSCRIPTIONAL COMPLEX SUBUNIT CAF120-RELATED"/>
    <property type="match status" value="1"/>
</dbReference>
<dbReference type="PROSITE" id="PS50011">
    <property type="entry name" value="PROTEIN_KINASE_DOM"/>
    <property type="match status" value="1"/>
</dbReference>
<dbReference type="InterPro" id="IPR011009">
    <property type="entry name" value="Kinase-like_dom_sf"/>
</dbReference>
<keyword evidence="2 5" id="KW-0547">Nucleotide-binding</keyword>
<dbReference type="SUPFAM" id="SSF56112">
    <property type="entry name" value="Protein kinase-like (PK-like)"/>
    <property type="match status" value="1"/>
</dbReference>
<organism evidence="10 11">
    <name type="scientific">Rhododendron griersonianum</name>
    <dbReference type="NCBI Taxonomy" id="479676"/>
    <lineage>
        <taxon>Eukaryota</taxon>
        <taxon>Viridiplantae</taxon>
        <taxon>Streptophyta</taxon>
        <taxon>Embryophyta</taxon>
        <taxon>Tracheophyta</taxon>
        <taxon>Spermatophyta</taxon>
        <taxon>Magnoliopsida</taxon>
        <taxon>eudicotyledons</taxon>
        <taxon>Gunneridae</taxon>
        <taxon>Pentapetalae</taxon>
        <taxon>asterids</taxon>
        <taxon>Ericales</taxon>
        <taxon>Ericaceae</taxon>
        <taxon>Ericoideae</taxon>
        <taxon>Rhodoreae</taxon>
        <taxon>Rhododendron</taxon>
    </lineage>
</organism>
<dbReference type="InterPro" id="IPR017441">
    <property type="entry name" value="Protein_kinase_ATP_BS"/>
</dbReference>
<evidence type="ECO:0000256" key="6">
    <source>
        <dbReference type="RuleBase" id="RU000304"/>
    </source>
</evidence>
<gene>
    <name evidence="10" type="ORF">RHGRI_018665</name>
</gene>
<proteinExistence type="inferred from homology"/>
<feature type="region of interest" description="Disordered" evidence="7">
    <location>
        <begin position="287"/>
        <end position="309"/>
    </location>
</feature>
<evidence type="ECO:0000256" key="5">
    <source>
        <dbReference type="PROSITE-ProRule" id="PRU10141"/>
    </source>
</evidence>
<comment type="similarity">
    <text evidence="6">Belongs to the protein kinase superfamily.</text>
</comment>
<keyword evidence="3" id="KW-0418">Kinase</keyword>
<dbReference type="Pfam" id="PF00069">
    <property type="entry name" value="Pkinase"/>
    <property type="match status" value="1"/>
</dbReference>
<dbReference type="Gene3D" id="1.10.510.10">
    <property type="entry name" value="Transferase(Phosphotransferase) domain 1"/>
    <property type="match status" value="1"/>
</dbReference>
<sequence length="485" mass="53687">MEWSRGPTIGRGSSATVSVAASTAGDLFAVKSAELSRSSLLQKEQQFLSQLSSPHIVQYKGFEITSEFNNPTYNLFMEYIPGGSISDKIKKEGGLLDELTIQLYTRQILIGLDYLHLNGLVHCDIKGENLLLGENGVKIADLGCAKRVEDTSAISGTPAFMAPEVARGEKQGFEADVWALGCTIIEMATGSHPWPESNNPVSTLYRIGFSGDVPEPPAWFSDEATDFLSKCLERDCEERWTAQQLMKHPFLEQVFDSNSECPGHLMGTFTRRDSPISVLDQGFWESLEESEDQRNSTHVSSSSNSPTERITSLISSDLPNWDWDEDWVTVRNKDIEESSVTVEQNDRELIIPADSYMVSDVGLEDVGNSSVAMNEDLSTDISADTIVGGGVDCNYDSTDFLVLFGNDENVIVLVILDLKRRLMEVMLFLQRSLPFLSHFTPFFFLAVSLKLLGIHIFFRSGCLGQLTRSSTILLSGLVKGRQCTP</sequence>
<accession>A0AAV6K2K9</accession>
<keyword evidence="4 5" id="KW-0067">ATP-binding</keyword>
<evidence type="ECO:0000256" key="8">
    <source>
        <dbReference type="SAM" id="Phobius"/>
    </source>
</evidence>
<keyword evidence="6" id="KW-0723">Serine/threonine-protein kinase</keyword>
<name>A0AAV6K2K9_9ERIC</name>